<dbReference type="RefSeq" id="WP_133869639.1">
    <property type="nucleotide sequence ID" value="NZ_SOAU01000001.1"/>
</dbReference>
<protein>
    <submittedName>
        <fullName evidence="2">Amidase</fullName>
    </submittedName>
</protein>
<dbReference type="Pfam" id="PF01425">
    <property type="entry name" value="Amidase"/>
    <property type="match status" value="1"/>
</dbReference>
<dbReference type="NCBIfam" id="NF005686">
    <property type="entry name" value="PRK07486.1"/>
    <property type="match status" value="1"/>
</dbReference>
<sequence length="473" mass="50324">MSDLCDHSAVELASMIRQREVSARELLDACLARIDAVNPRLNAVVTLVPDRAAERADEADEAVARGDELGPLHGLPIAHKDLEPTAGIRTTMGSPIFADWVPDIDGLVVERLRAAGAVTIGKTNTPEFGAGSNTFNPVFGATRNPYDPSLTCGGSSGGAAVALATGMVPIADGSDMGGSLRNPASFCNVVGLRPSAGRVPSWPNRAPWSPLATAGAMARSVDDLALQMQALAGPDHRIPISLPQSGDSFAEVLTQQPADLTGLRVAWTPDLGLPVDRAVRDALAFVPDRLGELGCDVVDDAPDLGDAGEIFQVLRAWHFELAAGELYDRVSEQLKETVRWNVELGRSFTLTDHARAAAGHADLVERARRFFGCYDVLALPAVQVVPFPVETEWPTEIDGTTMPTYVDWMRSCSDITLTGCPAMSMPAAFTPDGLPVGVQFVGPPRSDVELMRFAKAWELAVPAGERRATFGAI</sequence>
<dbReference type="PANTHER" id="PTHR11895:SF76">
    <property type="entry name" value="INDOLEACETAMIDE HYDROLASE"/>
    <property type="match status" value="1"/>
</dbReference>
<feature type="domain" description="Amidase" evidence="1">
    <location>
        <begin position="25"/>
        <end position="450"/>
    </location>
</feature>
<proteinExistence type="predicted"/>
<dbReference type="GO" id="GO:0003824">
    <property type="term" value="F:catalytic activity"/>
    <property type="evidence" value="ECO:0007669"/>
    <property type="project" value="InterPro"/>
</dbReference>
<dbReference type="InterPro" id="IPR023631">
    <property type="entry name" value="Amidase_dom"/>
</dbReference>
<dbReference type="InterPro" id="IPR000120">
    <property type="entry name" value="Amidase"/>
</dbReference>
<dbReference type="PROSITE" id="PS00571">
    <property type="entry name" value="AMIDASES"/>
    <property type="match status" value="1"/>
</dbReference>
<gene>
    <name evidence="2" type="ORF">BDK89_2951</name>
</gene>
<organism evidence="2 3">
    <name type="scientific">Ilumatobacter fluminis</name>
    <dbReference type="NCBI Taxonomy" id="467091"/>
    <lineage>
        <taxon>Bacteria</taxon>
        <taxon>Bacillati</taxon>
        <taxon>Actinomycetota</taxon>
        <taxon>Acidimicrobiia</taxon>
        <taxon>Acidimicrobiales</taxon>
        <taxon>Ilumatobacteraceae</taxon>
        <taxon>Ilumatobacter</taxon>
    </lineage>
</organism>
<evidence type="ECO:0000313" key="3">
    <source>
        <dbReference type="Proteomes" id="UP000294558"/>
    </source>
</evidence>
<dbReference type="Gene3D" id="3.90.1300.10">
    <property type="entry name" value="Amidase signature (AS) domain"/>
    <property type="match status" value="1"/>
</dbReference>
<dbReference type="PANTHER" id="PTHR11895">
    <property type="entry name" value="TRANSAMIDASE"/>
    <property type="match status" value="1"/>
</dbReference>
<dbReference type="AlphaFoldDB" id="A0A4R7I412"/>
<dbReference type="InterPro" id="IPR020556">
    <property type="entry name" value="Amidase_CS"/>
</dbReference>
<dbReference type="Proteomes" id="UP000294558">
    <property type="component" value="Unassembled WGS sequence"/>
</dbReference>
<dbReference type="InterPro" id="IPR036928">
    <property type="entry name" value="AS_sf"/>
</dbReference>
<dbReference type="SUPFAM" id="SSF75304">
    <property type="entry name" value="Amidase signature (AS) enzymes"/>
    <property type="match status" value="1"/>
</dbReference>
<keyword evidence="3" id="KW-1185">Reference proteome</keyword>
<evidence type="ECO:0000259" key="1">
    <source>
        <dbReference type="Pfam" id="PF01425"/>
    </source>
</evidence>
<reference evidence="2 3" key="1">
    <citation type="submission" date="2019-03" db="EMBL/GenBank/DDBJ databases">
        <title>Sequencing the genomes of 1000 actinobacteria strains.</title>
        <authorList>
            <person name="Klenk H.-P."/>
        </authorList>
    </citation>
    <scope>NUCLEOTIDE SEQUENCE [LARGE SCALE GENOMIC DNA]</scope>
    <source>
        <strain evidence="2 3">DSM 18936</strain>
    </source>
</reference>
<comment type="caution">
    <text evidence="2">The sequence shown here is derived from an EMBL/GenBank/DDBJ whole genome shotgun (WGS) entry which is preliminary data.</text>
</comment>
<dbReference type="OrthoDB" id="182039at2"/>
<evidence type="ECO:0000313" key="2">
    <source>
        <dbReference type="EMBL" id="TDT17343.1"/>
    </source>
</evidence>
<accession>A0A4R7I412</accession>
<dbReference type="EMBL" id="SOAU01000001">
    <property type="protein sequence ID" value="TDT17343.1"/>
    <property type="molecule type" value="Genomic_DNA"/>
</dbReference>
<name>A0A4R7I412_9ACTN</name>